<dbReference type="EMBL" id="SPMZ01000001">
    <property type="protein sequence ID" value="NMQ17746.1"/>
    <property type="molecule type" value="Genomic_DNA"/>
</dbReference>
<dbReference type="InterPro" id="IPR007055">
    <property type="entry name" value="BON_dom"/>
</dbReference>
<dbReference type="SMART" id="SM00749">
    <property type="entry name" value="BON"/>
    <property type="match status" value="1"/>
</dbReference>
<keyword evidence="4" id="KW-1185">Reference proteome</keyword>
<feature type="domain" description="BON" evidence="2">
    <location>
        <begin position="124"/>
        <end position="193"/>
    </location>
</feature>
<name>A0ABX1TG72_9GAMM</name>
<gene>
    <name evidence="3" type="ORF">E4P82_00110</name>
</gene>
<dbReference type="Gene3D" id="3.30.1340.30">
    <property type="match status" value="1"/>
</dbReference>
<dbReference type="PROSITE" id="PS51257">
    <property type="entry name" value="PROKAR_LIPOPROTEIN"/>
    <property type="match status" value="1"/>
</dbReference>
<evidence type="ECO:0000259" key="2">
    <source>
        <dbReference type="PROSITE" id="PS50914"/>
    </source>
</evidence>
<dbReference type="Proteomes" id="UP000760480">
    <property type="component" value="Unassembled WGS sequence"/>
</dbReference>
<sequence length="243" mass="26251">MTWWIRLASAVLAMVLLGGCAALFVGGTAMGVSVAHDRRTTGSVVDDQTIELKLYDLFMRTLPPGNRIATTSYNGAVLLTGEVVSAQARQQAEQIARDLKEPPVRLVYNELVIGPPNSMSVQSNDALLTTKVKSALFQIQIPDFDPTRVKVVTESGVVYLMGLVKPAEADASAKVASRVGGGEAGRDVVRIHQVKAISRSSAPVCVRCGRPVCPVAVRCRVVAVRRHPSPRRRPCRGRSRGRR</sequence>
<dbReference type="PROSITE" id="PS50914">
    <property type="entry name" value="BON"/>
    <property type="match status" value="2"/>
</dbReference>
<dbReference type="PANTHER" id="PTHR34606:SF4">
    <property type="entry name" value="OUTER MEMBRANE LIPOPROTEIN DOLP"/>
    <property type="match status" value="1"/>
</dbReference>
<feature type="domain" description="BON" evidence="2">
    <location>
        <begin position="46"/>
        <end position="115"/>
    </location>
</feature>
<dbReference type="InterPro" id="IPR014004">
    <property type="entry name" value="Transpt-assoc_nodulatn_dom_bac"/>
</dbReference>
<keyword evidence="1" id="KW-0732">Signal</keyword>
<protein>
    <submittedName>
        <fullName evidence="3">BON domain-containing protein</fullName>
    </submittedName>
</protein>
<dbReference type="PANTHER" id="PTHR34606">
    <property type="entry name" value="BON DOMAIN-CONTAINING PROTEIN"/>
    <property type="match status" value="1"/>
</dbReference>
<evidence type="ECO:0000256" key="1">
    <source>
        <dbReference type="ARBA" id="ARBA00022729"/>
    </source>
</evidence>
<evidence type="ECO:0000313" key="3">
    <source>
        <dbReference type="EMBL" id="NMQ17746.1"/>
    </source>
</evidence>
<reference evidence="3 4" key="1">
    <citation type="submission" date="2019-03" db="EMBL/GenBank/DDBJ databases">
        <title>Metabolic reconstructions from genomes of highly enriched 'Candidatus Accumulibacter' and 'Candidatus Competibacter' bioreactor populations.</title>
        <authorList>
            <person name="Annavajhala M.K."/>
            <person name="Welles L."/>
            <person name="Abbas B."/>
            <person name="Sorokin D."/>
            <person name="Park H."/>
            <person name="Van Loosdrecht M."/>
            <person name="Chandran K."/>
        </authorList>
    </citation>
    <scope>NUCLEOTIDE SEQUENCE [LARGE SCALE GENOMIC DNA]</scope>
    <source>
        <strain evidence="3 4">SBR_G</strain>
    </source>
</reference>
<dbReference type="Pfam" id="PF04972">
    <property type="entry name" value="BON"/>
    <property type="match status" value="2"/>
</dbReference>
<comment type="caution">
    <text evidence="3">The sequence shown here is derived from an EMBL/GenBank/DDBJ whole genome shotgun (WGS) entry which is preliminary data.</text>
</comment>
<proteinExistence type="predicted"/>
<organism evidence="3 4">
    <name type="scientific">Candidatus Competibacter phosphatis</name>
    <dbReference type="NCBI Taxonomy" id="221280"/>
    <lineage>
        <taxon>Bacteria</taxon>
        <taxon>Pseudomonadati</taxon>
        <taxon>Pseudomonadota</taxon>
        <taxon>Gammaproteobacteria</taxon>
        <taxon>Candidatus Competibacteraceae</taxon>
        <taxon>Candidatus Competibacter</taxon>
    </lineage>
</organism>
<dbReference type="InterPro" id="IPR051686">
    <property type="entry name" value="Lipoprotein_DolP"/>
</dbReference>
<accession>A0ABX1TG72</accession>
<evidence type="ECO:0000313" key="4">
    <source>
        <dbReference type="Proteomes" id="UP000760480"/>
    </source>
</evidence>